<accession>A0ABR2IN85</accession>
<dbReference type="EMBL" id="JAPFFF010000015">
    <property type="protein sequence ID" value="KAK8866359.1"/>
    <property type="molecule type" value="Genomic_DNA"/>
</dbReference>
<keyword evidence="2" id="KW-1185">Reference proteome</keyword>
<dbReference type="Gene3D" id="3.80.10.10">
    <property type="entry name" value="Ribonuclease Inhibitor"/>
    <property type="match status" value="1"/>
</dbReference>
<organism evidence="1 2">
    <name type="scientific">Tritrichomonas musculus</name>
    <dbReference type="NCBI Taxonomy" id="1915356"/>
    <lineage>
        <taxon>Eukaryota</taxon>
        <taxon>Metamonada</taxon>
        <taxon>Parabasalia</taxon>
        <taxon>Tritrichomonadida</taxon>
        <taxon>Tritrichomonadidae</taxon>
        <taxon>Tritrichomonas</taxon>
    </lineage>
</organism>
<comment type="caution">
    <text evidence="1">The sequence shown here is derived from an EMBL/GenBank/DDBJ whole genome shotgun (WGS) entry which is preliminary data.</text>
</comment>
<name>A0ABR2IN85_9EUKA</name>
<evidence type="ECO:0000313" key="1">
    <source>
        <dbReference type="EMBL" id="KAK8866359.1"/>
    </source>
</evidence>
<proteinExistence type="predicted"/>
<dbReference type="InterPro" id="IPR032675">
    <property type="entry name" value="LRR_dom_sf"/>
</dbReference>
<dbReference type="Proteomes" id="UP001470230">
    <property type="component" value="Unassembled WGS sequence"/>
</dbReference>
<protein>
    <submittedName>
        <fullName evidence="1">Barbed-end actin filament uncapping</fullName>
    </submittedName>
</protein>
<dbReference type="SUPFAM" id="SSF52047">
    <property type="entry name" value="RNI-like"/>
    <property type="match status" value="1"/>
</dbReference>
<reference evidence="1 2" key="1">
    <citation type="submission" date="2024-04" db="EMBL/GenBank/DDBJ databases">
        <title>Tritrichomonas musculus Genome.</title>
        <authorList>
            <person name="Alves-Ferreira E."/>
            <person name="Grigg M."/>
            <person name="Lorenzi H."/>
            <person name="Galac M."/>
        </authorList>
    </citation>
    <scope>NUCLEOTIDE SEQUENCE [LARGE SCALE GENOMIC DNA]</scope>
    <source>
        <strain evidence="1 2">EAF2021</strain>
    </source>
</reference>
<sequence>MSIQSRTNLIQFNKQQLERFNPFLWGSVENILVAQSVTHLELNGKSTQSFIILTSGALYIFQPKNFNSVDLINAYSIIAITKIAYVEPDILDLSYSNGSFVFKSPDALEIGKILVNQYSIAIFRVPSVKPLKIESTPPSALKVSSEISFRPSGLFQGRLITWAHYYNTQFPLQNARIFRDWDHKHTGPFKLDSSFEHNGAIQALASTISWDSDLKNLILDNFAPDQLGPFLSTIFKQSFALTNITVENMTTSTNTDFEFQPEVESAISSLTFTATHPQVIISFFNALEKFNGRIRYLQISSCTISNAEIISMFQSIETLPCFAKLQTLSFDQLIIADFPLRQFSLMIGKLRLLSTINMNKLDVEGSDILNVLLKQSQLPRHVELTGLKFTFPISNYFPESVTHFNINDSEFTIETFGMLIKSIFSRTRTSPFFFTASNIKGASTKQFLNQLNFKELQPVVYELDWNGNHLSQDDMKALLQFVKTQTNIKFLSIEKCITKDDQPDKSLQALSDFLRETPIEGISLQNDPTSSISNELLQFITNITGYSGIKSIRIMDSQIKDAGIEPVLKMAQECQDLNELDVDGMELSSAAELIHLYDGLLVNNRITSLTMPNKELQFLGINKQNMQPEVKKIIGALKIKKVPKNSLQRLASLEQSQVEIDSEQHLDEIDFESMLSLVLPASALSKPTAQSKLKQKMNTLEELKAVMRSMVAVMRDEQSERQVDPIPMARMIMDRLNTSKKALNISHNSSKH</sequence>
<evidence type="ECO:0000313" key="2">
    <source>
        <dbReference type="Proteomes" id="UP001470230"/>
    </source>
</evidence>
<gene>
    <name evidence="1" type="ORF">M9Y10_009321</name>
</gene>